<keyword evidence="4" id="KW-0663">Pyridoxal phosphate</keyword>
<evidence type="ECO:0000256" key="1">
    <source>
        <dbReference type="ARBA" id="ARBA00001933"/>
    </source>
</evidence>
<feature type="domain" description="Aminotransferase class V" evidence="6">
    <location>
        <begin position="3"/>
        <end position="371"/>
    </location>
</feature>
<dbReference type="Gene3D" id="3.90.1150.10">
    <property type="entry name" value="Aspartate Aminotransferase, domain 1"/>
    <property type="match status" value="1"/>
</dbReference>
<dbReference type="InterPro" id="IPR010969">
    <property type="entry name" value="Cys_dSase-rel_unknwn_funct"/>
</dbReference>
<evidence type="ECO:0000256" key="4">
    <source>
        <dbReference type="ARBA" id="ARBA00022898"/>
    </source>
</evidence>
<dbReference type="AlphaFoldDB" id="A0A1M6FTV4"/>
<organism evidence="7 8">
    <name type="scientific">Clostridium amylolyticum</name>
    <dbReference type="NCBI Taxonomy" id="1121298"/>
    <lineage>
        <taxon>Bacteria</taxon>
        <taxon>Bacillati</taxon>
        <taxon>Bacillota</taxon>
        <taxon>Clostridia</taxon>
        <taxon>Eubacteriales</taxon>
        <taxon>Clostridiaceae</taxon>
        <taxon>Clostridium</taxon>
    </lineage>
</organism>
<evidence type="ECO:0000313" key="7">
    <source>
        <dbReference type="EMBL" id="SHJ01117.1"/>
    </source>
</evidence>
<dbReference type="PANTHER" id="PTHR43586">
    <property type="entry name" value="CYSTEINE DESULFURASE"/>
    <property type="match status" value="1"/>
</dbReference>
<dbReference type="PIRSF" id="PIRSF005572">
    <property type="entry name" value="NifS"/>
    <property type="match status" value="1"/>
</dbReference>
<dbReference type="EC" id="2.8.1.7" evidence="3"/>
<dbReference type="InterPro" id="IPR015422">
    <property type="entry name" value="PyrdxlP-dep_Trfase_small"/>
</dbReference>
<dbReference type="STRING" id="1121298.SAMN05444401_2071"/>
<comment type="cofactor">
    <cofactor evidence="1">
        <name>pyridoxal 5'-phosphate</name>
        <dbReference type="ChEBI" id="CHEBI:597326"/>
    </cofactor>
</comment>
<dbReference type="GO" id="GO:0031071">
    <property type="term" value="F:cysteine desulfurase activity"/>
    <property type="evidence" value="ECO:0007669"/>
    <property type="project" value="UniProtKB-EC"/>
</dbReference>
<gene>
    <name evidence="7" type="ORF">SAMN05444401_2071</name>
</gene>
<protein>
    <recommendedName>
        <fullName evidence="3">cysteine desulfurase</fullName>
        <ecNumber evidence="3">2.8.1.7</ecNumber>
    </recommendedName>
</protein>
<dbReference type="InterPro" id="IPR000192">
    <property type="entry name" value="Aminotrans_V_dom"/>
</dbReference>
<dbReference type="Proteomes" id="UP000184080">
    <property type="component" value="Unassembled WGS sequence"/>
</dbReference>
<comment type="catalytic activity">
    <reaction evidence="5">
        <text>(sulfur carrier)-H + L-cysteine = (sulfur carrier)-SH + L-alanine</text>
        <dbReference type="Rhea" id="RHEA:43892"/>
        <dbReference type="Rhea" id="RHEA-COMP:14737"/>
        <dbReference type="Rhea" id="RHEA-COMP:14739"/>
        <dbReference type="ChEBI" id="CHEBI:29917"/>
        <dbReference type="ChEBI" id="CHEBI:35235"/>
        <dbReference type="ChEBI" id="CHEBI:57972"/>
        <dbReference type="ChEBI" id="CHEBI:64428"/>
        <dbReference type="EC" id="2.8.1.7"/>
    </reaction>
</comment>
<comment type="similarity">
    <text evidence="2">Belongs to the class-V pyridoxal-phosphate-dependent aminotransferase family. Csd subfamily.</text>
</comment>
<reference evidence="7 8" key="1">
    <citation type="submission" date="2016-11" db="EMBL/GenBank/DDBJ databases">
        <authorList>
            <person name="Jaros S."/>
            <person name="Januszkiewicz K."/>
            <person name="Wedrychowicz H."/>
        </authorList>
    </citation>
    <scope>NUCLEOTIDE SEQUENCE [LARGE SCALE GENOMIC DNA]</scope>
    <source>
        <strain evidence="7 8">DSM 21864</strain>
    </source>
</reference>
<accession>A0A1M6FTV4</accession>
<dbReference type="SUPFAM" id="SSF53383">
    <property type="entry name" value="PLP-dependent transferases"/>
    <property type="match status" value="1"/>
</dbReference>
<evidence type="ECO:0000256" key="2">
    <source>
        <dbReference type="ARBA" id="ARBA00010447"/>
    </source>
</evidence>
<dbReference type="RefSeq" id="WP_073006142.1">
    <property type="nucleotide sequence ID" value="NZ_FQZO01000002.1"/>
</dbReference>
<keyword evidence="8" id="KW-1185">Reference proteome</keyword>
<dbReference type="PANTHER" id="PTHR43586:SF4">
    <property type="entry name" value="ISOPENICILLIN N EPIMERASE"/>
    <property type="match status" value="1"/>
</dbReference>
<sequence>MNVYLDNAATSFPKPPGVAEAMVYFMNNIGSNAGRGSYSSSIESSRNIYECRESICDIFNFDKAENVIFMPNITYSLNILLKSILKSGWHVITSSMEHNSVLRPLYQAKDTLGIELDVIKCSKEGLISTEDVKKAIKSNTRLIILSHASNIIGTIQPLEIIGNMCKENNIFFIIDSAQTAGVVPIDFYKLNANAIAFTGHKGLMGPQGTGGFILDSNLESIATPIIVGGTGSLSSSIYQPDFLPDKFESGTQNAPGIFGLYEGLKFIKDFGINAIAQKEDHLCNTLMSGLLNMEDVIVHGTQNINERTAVVSVTFKNHDTSEIGYLLDNEFGIMTRTGLHCAPLAHETIGTYPVGTLRFSPGFFTTEEDIKYTLDSLYKLIRR</sequence>
<dbReference type="InterPro" id="IPR015421">
    <property type="entry name" value="PyrdxlP-dep_Trfase_major"/>
</dbReference>
<dbReference type="NCBIfam" id="TIGR01977">
    <property type="entry name" value="am_tr_V_EF2568"/>
    <property type="match status" value="1"/>
</dbReference>
<evidence type="ECO:0000259" key="6">
    <source>
        <dbReference type="Pfam" id="PF00266"/>
    </source>
</evidence>
<dbReference type="Gene3D" id="3.40.640.10">
    <property type="entry name" value="Type I PLP-dependent aspartate aminotransferase-like (Major domain)"/>
    <property type="match status" value="1"/>
</dbReference>
<dbReference type="InterPro" id="IPR016454">
    <property type="entry name" value="Cysteine_dSase"/>
</dbReference>
<proteinExistence type="inferred from homology"/>
<evidence type="ECO:0000313" key="8">
    <source>
        <dbReference type="Proteomes" id="UP000184080"/>
    </source>
</evidence>
<dbReference type="OrthoDB" id="9804366at2"/>
<dbReference type="Pfam" id="PF00266">
    <property type="entry name" value="Aminotran_5"/>
    <property type="match status" value="1"/>
</dbReference>
<dbReference type="EMBL" id="FQZO01000002">
    <property type="protein sequence ID" value="SHJ01117.1"/>
    <property type="molecule type" value="Genomic_DNA"/>
</dbReference>
<name>A0A1M6FTV4_9CLOT</name>
<dbReference type="InterPro" id="IPR015424">
    <property type="entry name" value="PyrdxlP-dep_Trfase"/>
</dbReference>
<evidence type="ECO:0000256" key="3">
    <source>
        <dbReference type="ARBA" id="ARBA00012239"/>
    </source>
</evidence>
<evidence type="ECO:0000256" key="5">
    <source>
        <dbReference type="ARBA" id="ARBA00050776"/>
    </source>
</evidence>